<gene>
    <name evidence="1" type="ORF">HMPREF0044_1069</name>
</gene>
<sequence length="75" mass="8342">MELVATDLVPVAVNAQKLWGNKTASELRAINAALKIQTRLGNGQVQQLRVVPGWDSHSRVEYREWGEKIISLPCS</sequence>
<comment type="caution">
    <text evidence="1">The sequence shown here is derived from an EMBL/GenBank/DDBJ whole genome shotgun (WGS) entry which is preliminary data.</text>
</comment>
<evidence type="ECO:0000313" key="2">
    <source>
        <dbReference type="Proteomes" id="UP000010301"/>
    </source>
</evidence>
<reference evidence="1 2" key="1">
    <citation type="submission" date="2009-01" db="EMBL/GenBank/DDBJ databases">
        <authorList>
            <person name="Qin X."/>
            <person name="Bachman B."/>
            <person name="Battles P."/>
            <person name="Bell A."/>
            <person name="Bess C."/>
            <person name="Bickham C."/>
            <person name="Chaboub L."/>
            <person name="Chen D."/>
            <person name="Coyle M."/>
            <person name="Deiros D.R."/>
            <person name="Dinh H."/>
            <person name="Forbes L."/>
            <person name="Fowler G."/>
            <person name="Francisco L."/>
            <person name="Fu Q."/>
            <person name="Gubbala S."/>
            <person name="Hale W."/>
            <person name="Han Y."/>
            <person name="Hemphill L."/>
            <person name="Highlander S.K."/>
            <person name="Hirani K."/>
            <person name="Hogues M."/>
            <person name="Jackson L."/>
            <person name="Jakkamsetti A."/>
            <person name="Javaid M."/>
            <person name="Jiang H."/>
            <person name="Korchina V."/>
            <person name="Kovar C."/>
            <person name="Lara F."/>
            <person name="Lee S."/>
            <person name="Mata R."/>
            <person name="Mathew T."/>
            <person name="Moen C."/>
            <person name="Morales K."/>
            <person name="Munidasa M."/>
            <person name="Nazareth L."/>
            <person name="Ngo R."/>
            <person name="Nguyen L."/>
            <person name="Okwuonu G."/>
            <person name="Ongeri F."/>
            <person name="Patil S."/>
            <person name="Petrosino J."/>
            <person name="Pham C."/>
            <person name="Pham P."/>
            <person name="Pu L.-L."/>
            <person name="Puazo M."/>
            <person name="Raj R."/>
            <person name="Reid J."/>
            <person name="Rouhana J."/>
            <person name="Saada N."/>
            <person name="Shang Y."/>
            <person name="Simmons D."/>
            <person name="Thornton R."/>
            <person name="Warren J."/>
            <person name="Weissenberger G."/>
            <person name="Zhang J."/>
            <person name="Zhang L."/>
            <person name="Zhou C."/>
            <person name="Zhu D."/>
            <person name="Muzny D."/>
            <person name="Worley K."/>
            <person name="Gibbs R."/>
        </authorList>
    </citation>
    <scope>NUCLEOTIDE SEQUENCE [LARGE SCALE GENOMIC DNA]</scope>
    <source>
        <strain evidence="1 2">DSM 15436</strain>
    </source>
</reference>
<dbReference type="HOGENOM" id="CLU_2662776_0_0_11"/>
<name>C0W0J1_9ACTO</name>
<dbReference type="STRING" id="525245.HMPREF0044_1069"/>
<accession>C0W0J1</accession>
<dbReference type="EMBL" id="ACFG01000030">
    <property type="protein sequence ID" value="EEH64050.1"/>
    <property type="molecule type" value="Genomic_DNA"/>
</dbReference>
<organism evidence="1 2">
    <name type="scientific">Gleimia coleocanis DSM 15436</name>
    <dbReference type="NCBI Taxonomy" id="525245"/>
    <lineage>
        <taxon>Bacteria</taxon>
        <taxon>Bacillati</taxon>
        <taxon>Actinomycetota</taxon>
        <taxon>Actinomycetes</taxon>
        <taxon>Actinomycetales</taxon>
        <taxon>Actinomycetaceae</taxon>
        <taxon>Gleimia</taxon>
    </lineage>
</organism>
<evidence type="ECO:0000313" key="1">
    <source>
        <dbReference type="EMBL" id="EEH64050.1"/>
    </source>
</evidence>
<keyword evidence="2" id="KW-1185">Reference proteome</keyword>
<proteinExistence type="predicted"/>
<protein>
    <submittedName>
        <fullName evidence="1">Uncharacterized protein</fullName>
    </submittedName>
</protein>
<dbReference type="AlphaFoldDB" id="C0W0J1"/>
<dbReference type="Proteomes" id="UP000010301">
    <property type="component" value="Unassembled WGS sequence"/>
</dbReference>